<feature type="region of interest" description="Disordered" evidence="2">
    <location>
        <begin position="760"/>
        <end position="889"/>
    </location>
</feature>
<dbReference type="PANTHER" id="PTHR45982:SF1">
    <property type="entry name" value="REGULATOR OF CHROMOSOME CONDENSATION"/>
    <property type="match status" value="1"/>
</dbReference>
<evidence type="ECO:0000256" key="2">
    <source>
        <dbReference type="SAM" id="MobiDB-lite"/>
    </source>
</evidence>
<sequence>MGFKSLPSLLVHAAAAATISAGTDHSCWIKDSALRCWGRGAEGQIAQGSNSTIGDALAVLPIDLGTGRVAKMVESGNTHVCAILDDDSLKCWGSADYGRLGLGVTGFVGDEPGEMGDDLPAVELGRPVSGIALGGFHTCAVLDNGQMKCWGYGKLGQLGQGNTEDLGDAPDEMGENLPYIDLGSNRTAIQAAAGGLHTCALLDNHEIKCWGDGRFGQLGLEHPFNMGDAADEMGDALPTVDLGDGRRAVSVSCGAWRTCALLDDATVKCWGGGFSGQLGQDSPSSLGDALPAVQLGGDVQQVVAGGLHTCAILLDGSTKCWGWGFYGQLGQESQANLGDAANEMQSLAAIDFGGSNAVEMAAGAYHTCVLLDDERLTCFGEGSNGQLGDGTFSNIGDQPDEMGEALPSISLSTTSTANSPSTTYTTSKSISTSRTTTSTSSSSLPVVGTVTTTSNISATSTSSSSTSTSSTTTSTSSSSLPVVGTVTTTSNMSATSTSSSSTSTSSTTTSTSSSSLPLVGTVTTTRSNSVTRSSSSSNSSRSRSTSTSSTATSTSSSSLPVVGTVTTASSNGGAMKTTTSTSSSTDTTSSISSTSGMMRSNTTSSTSSNIAQLTSTTTSAKSSSASSSPSSSPLFTTSTTPDGGLRPTGGCGTRGCEELASTSTRTVTVSTSRTMVGPGFVPQASLNSPAEAEAEEASVLIPVLAAFAFTCCSGCLGAFVFVKFCRARRFQVAPAKSGDSAEPDEASEDYFSVVAAEAKPGEKAKEDPGMDVVVEGGQPDGDEGESEIEDDPKAEKQDVGEDAEESSSDDEGESAREEESLVDKKEFAEDVAEDRSSSYNEGENTLEDVEEEPERIPQEVEDVEEHRSLQDEGENAAEEEPQADGWIVL</sequence>
<evidence type="ECO:0000256" key="3">
    <source>
        <dbReference type="SAM" id="Phobius"/>
    </source>
</evidence>
<feature type="compositionally biased region" description="Basic and acidic residues" evidence="2">
    <location>
        <begin position="813"/>
        <end position="836"/>
    </location>
</feature>
<feature type="compositionally biased region" description="Low complexity" evidence="2">
    <location>
        <begin position="411"/>
        <end position="558"/>
    </location>
</feature>
<protein>
    <submittedName>
        <fullName evidence="5">Ultraviolet-B receptor UVR8 (Protein UV-B RESISTANCE 8) (RCC1 domain-containing protein UVR8)</fullName>
    </submittedName>
</protein>
<feature type="chain" id="PRO_5045312978" evidence="4">
    <location>
        <begin position="17"/>
        <end position="889"/>
    </location>
</feature>
<feature type="signal peptide" evidence="4">
    <location>
        <begin position="1"/>
        <end position="16"/>
    </location>
</feature>
<feature type="compositionally biased region" description="Acidic residues" evidence="2">
    <location>
        <begin position="844"/>
        <end position="853"/>
    </location>
</feature>
<keyword evidence="3" id="KW-1133">Transmembrane helix</keyword>
<name>A0ABP0HL99_9DINO</name>
<feature type="repeat" description="RCC1" evidence="1">
    <location>
        <begin position="87"/>
        <end position="144"/>
    </location>
</feature>
<dbReference type="InterPro" id="IPR000408">
    <property type="entry name" value="Reg_chr_condens"/>
</dbReference>
<feature type="compositionally biased region" description="Acidic residues" evidence="2">
    <location>
        <begin position="800"/>
        <end position="812"/>
    </location>
</feature>
<feature type="transmembrane region" description="Helical" evidence="3">
    <location>
        <begin position="699"/>
        <end position="722"/>
    </location>
</feature>
<feature type="compositionally biased region" description="Basic and acidic residues" evidence="2">
    <location>
        <begin position="854"/>
        <end position="870"/>
    </location>
</feature>
<comment type="caution">
    <text evidence="5">The sequence shown here is derived from an EMBL/GenBank/DDBJ whole genome shotgun (WGS) entry which is preliminary data.</text>
</comment>
<accession>A0ABP0HL99</accession>
<feature type="compositionally biased region" description="Acidic residues" evidence="2">
    <location>
        <begin position="780"/>
        <end position="790"/>
    </location>
</feature>
<dbReference type="Pfam" id="PF13540">
    <property type="entry name" value="RCC1_2"/>
    <property type="match status" value="5"/>
</dbReference>
<evidence type="ECO:0000256" key="4">
    <source>
        <dbReference type="SAM" id="SignalP"/>
    </source>
</evidence>
<dbReference type="SUPFAM" id="SSF50985">
    <property type="entry name" value="RCC1/BLIP-II"/>
    <property type="match status" value="2"/>
</dbReference>
<keyword evidence="6" id="KW-1185">Reference proteome</keyword>
<keyword evidence="3" id="KW-0812">Transmembrane</keyword>
<feature type="repeat" description="RCC1" evidence="1">
    <location>
        <begin position="205"/>
        <end position="264"/>
    </location>
</feature>
<dbReference type="PROSITE" id="PS50012">
    <property type="entry name" value="RCC1_3"/>
    <property type="match status" value="5"/>
</dbReference>
<dbReference type="EMBL" id="CAXAMM010001114">
    <property type="protein sequence ID" value="CAK8990543.1"/>
    <property type="molecule type" value="Genomic_DNA"/>
</dbReference>
<dbReference type="Proteomes" id="UP001642464">
    <property type="component" value="Unassembled WGS sequence"/>
</dbReference>
<reference evidence="5 6" key="1">
    <citation type="submission" date="2024-02" db="EMBL/GenBank/DDBJ databases">
        <authorList>
            <person name="Chen Y."/>
            <person name="Shah S."/>
            <person name="Dougan E. K."/>
            <person name="Thang M."/>
            <person name="Chan C."/>
        </authorList>
    </citation>
    <scope>NUCLEOTIDE SEQUENCE [LARGE SCALE GENOMIC DNA]</scope>
</reference>
<dbReference type="InterPro" id="IPR009091">
    <property type="entry name" value="RCC1/BLIP-II"/>
</dbReference>
<dbReference type="Gene3D" id="2.130.10.30">
    <property type="entry name" value="Regulator of chromosome condensation 1/beta-lactamase-inhibitor protein II"/>
    <property type="match status" value="2"/>
</dbReference>
<feature type="repeat" description="RCC1" evidence="1">
    <location>
        <begin position="265"/>
        <end position="315"/>
    </location>
</feature>
<feature type="region of interest" description="Disordered" evidence="2">
    <location>
        <begin position="411"/>
        <end position="652"/>
    </location>
</feature>
<dbReference type="PANTHER" id="PTHR45982">
    <property type="entry name" value="REGULATOR OF CHROMOSOME CONDENSATION"/>
    <property type="match status" value="1"/>
</dbReference>
<organism evidence="5 6">
    <name type="scientific">Durusdinium trenchii</name>
    <dbReference type="NCBI Taxonomy" id="1381693"/>
    <lineage>
        <taxon>Eukaryota</taxon>
        <taxon>Sar</taxon>
        <taxon>Alveolata</taxon>
        <taxon>Dinophyceae</taxon>
        <taxon>Suessiales</taxon>
        <taxon>Symbiodiniaceae</taxon>
        <taxon>Durusdinium</taxon>
    </lineage>
</organism>
<keyword evidence="4" id="KW-0732">Signal</keyword>
<proteinExistence type="predicted"/>
<feature type="compositionally biased region" description="Low complexity" evidence="2">
    <location>
        <begin position="577"/>
        <end position="640"/>
    </location>
</feature>
<dbReference type="InterPro" id="IPR051553">
    <property type="entry name" value="Ran_GTPase-activating"/>
</dbReference>
<evidence type="ECO:0000313" key="6">
    <source>
        <dbReference type="Proteomes" id="UP001642464"/>
    </source>
</evidence>
<dbReference type="PRINTS" id="PR00633">
    <property type="entry name" value="RCCNDNSATION"/>
</dbReference>
<feature type="compositionally biased region" description="Acidic residues" evidence="2">
    <location>
        <begin position="871"/>
        <end position="882"/>
    </location>
</feature>
<feature type="repeat" description="RCC1" evidence="1">
    <location>
        <begin position="316"/>
        <end position="373"/>
    </location>
</feature>
<evidence type="ECO:0000313" key="5">
    <source>
        <dbReference type="EMBL" id="CAK8990543.1"/>
    </source>
</evidence>
<keyword evidence="3" id="KW-0472">Membrane</keyword>
<gene>
    <name evidence="5" type="ORF">SCF082_LOCUS2277</name>
</gene>
<evidence type="ECO:0000256" key="1">
    <source>
        <dbReference type="PROSITE-ProRule" id="PRU00235"/>
    </source>
</evidence>
<keyword evidence="5" id="KW-0675">Receptor</keyword>
<feature type="repeat" description="RCC1" evidence="1">
    <location>
        <begin position="145"/>
        <end position="204"/>
    </location>
</feature>